<keyword evidence="5" id="KW-1185">Reference proteome</keyword>
<evidence type="ECO:0000256" key="2">
    <source>
        <dbReference type="ARBA" id="ARBA00022801"/>
    </source>
</evidence>
<dbReference type="InterPro" id="IPR023696">
    <property type="entry name" value="Ureohydrolase_dom_sf"/>
</dbReference>
<reference evidence="4" key="2">
    <citation type="journal article" date="2007" name="Science">
        <title>Draft genome sequence of the sexually transmitted pathogen Trichomonas vaginalis.</title>
        <authorList>
            <person name="Carlton J.M."/>
            <person name="Hirt R.P."/>
            <person name="Silva J.C."/>
            <person name="Delcher A.L."/>
            <person name="Schatz M."/>
            <person name="Zhao Q."/>
            <person name="Wortman J.R."/>
            <person name="Bidwell S.L."/>
            <person name="Alsmark U.C.M."/>
            <person name="Besteiro S."/>
            <person name="Sicheritz-Ponten T."/>
            <person name="Noel C.J."/>
            <person name="Dacks J.B."/>
            <person name="Foster P.G."/>
            <person name="Simillion C."/>
            <person name="Van de Peer Y."/>
            <person name="Miranda-Saavedra D."/>
            <person name="Barton G.J."/>
            <person name="Westrop G.D."/>
            <person name="Mueller S."/>
            <person name="Dessi D."/>
            <person name="Fiori P.L."/>
            <person name="Ren Q."/>
            <person name="Paulsen I."/>
            <person name="Zhang H."/>
            <person name="Bastida-Corcuera F.D."/>
            <person name="Simoes-Barbosa A."/>
            <person name="Brown M.T."/>
            <person name="Hayes R.D."/>
            <person name="Mukherjee M."/>
            <person name="Okumura C.Y."/>
            <person name="Schneider R."/>
            <person name="Smith A.J."/>
            <person name="Vanacova S."/>
            <person name="Villalvazo M."/>
            <person name="Haas B.J."/>
            <person name="Pertea M."/>
            <person name="Feldblyum T.V."/>
            <person name="Utterback T.R."/>
            <person name="Shu C.L."/>
            <person name="Osoegawa K."/>
            <person name="de Jong P.J."/>
            <person name="Hrdy I."/>
            <person name="Horvathova L."/>
            <person name="Zubacova Z."/>
            <person name="Dolezal P."/>
            <person name="Malik S.B."/>
            <person name="Logsdon J.M. Jr."/>
            <person name="Henze K."/>
            <person name="Gupta A."/>
            <person name="Wang C.C."/>
            <person name="Dunne R.L."/>
            <person name="Upcroft J.A."/>
            <person name="Upcroft P."/>
            <person name="White O."/>
            <person name="Salzberg S.L."/>
            <person name="Tang P."/>
            <person name="Chiu C.-H."/>
            <person name="Lee Y.-S."/>
            <person name="Embley T.M."/>
            <person name="Coombs G.H."/>
            <person name="Mottram J.C."/>
            <person name="Tachezy J."/>
            <person name="Fraser-Liggett C.M."/>
            <person name="Johnson P.J."/>
        </authorList>
    </citation>
    <scope>NUCLEOTIDE SEQUENCE [LARGE SCALE GENOMIC DNA]</scope>
    <source>
        <strain evidence="4">G3</strain>
    </source>
</reference>
<name>A2ECZ3_TRIV3</name>
<dbReference type="GO" id="GO:0030145">
    <property type="term" value="F:manganese ion binding"/>
    <property type="evidence" value="ECO:0000318"/>
    <property type="project" value="GO_Central"/>
</dbReference>
<dbReference type="RefSeq" id="XP_001321667.1">
    <property type="nucleotide sequence ID" value="XM_001321632.1"/>
</dbReference>
<dbReference type="eggNOG" id="ENOG502RZFP">
    <property type="taxonomic scope" value="Eukaryota"/>
</dbReference>
<dbReference type="EMBL" id="DS113357">
    <property type="protein sequence ID" value="EAY09444.1"/>
    <property type="molecule type" value="Genomic_DNA"/>
</dbReference>
<evidence type="ECO:0000256" key="1">
    <source>
        <dbReference type="ARBA" id="ARBA00022723"/>
    </source>
</evidence>
<accession>A2ECZ3</accession>
<dbReference type="Gene3D" id="3.40.800.10">
    <property type="entry name" value="Ureohydrolase domain"/>
    <property type="match status" value="1"/>
</dbReference>
<protein>
    <submittedName>
        <fullName evidence="4">Arginase, putative</fullName>
    </submittedName>
</protein>
<dbReference type="InterPro" id="IPR006035">
    <property type="entry name" value="Ureohydrolase"/>
</dbReference>
<dbReference type="GO" id="GO:0004053">
    <property type="term" value="F:arginase activity"/>
    <property type="evidence" value="ECO:0000318"/>
    <property type="project" value="GO_Central"/>
</dbReference>
<proteinExistence type="predicted"/>
<dbReference type="GO" id="GO:0005829">
    <property type="term" value="C:cytosol"/>
    <property type="evidence" value="ECO:0000318"/>
    <property type="project" value="GO_Central"/>
</dbReference>
<keyword evidence="3" id="KW-0464">Manganese</keyword>
<reference evidence="4" key="1">
    <citation type="submission" date="2006-10" db="EMBL/GenBank/DDBJ databases">
        <authorList>
            <person name="Amadeo P."/>
            <person name="Zhao Q."/>
            <person name="Wortman J."/>
            <person name="Fraser-Liggett C."/>
            <person name="Carlton J."/>
        </authorList>
    </citation>
    <scope>NUCLEOTIDE SEQUENCE</scope>
    <source>
        <strain evidence="4">G3</strain>
    </source>
</reference>
<dbReference type="Pfam" id="PF00491">
    <property type="entry name" value="Arginase"/>
    <property type="match status" value="1"/>
</dbReference>
<dbReference type="PANTHER" id="PTHR43782:SF3">
    <property type="entry name" value="ARGINASE"/>
    <property type="match status" value="1"/>
</dbReference>
<dbReference type="OrthoDB" id="9992747at2759"/>
<keyword evidence="1" id="KW-0479">Metal-binding</keyword>
<evidence type="ECO:0000313" key="5">
    <source>
        <dbReference type="Proteomes" id="UP000001542"/>
    </source>
</evidence>
<dbReference type="AlphaFoldDB" id="A2ECZ3"/>
<evidence type="ECO:0000256" key="3">
    <source>
        <dbReference type="ARBA" id="ARBA00023211"/>
    </source>
</evidence>
<sequence length="144" mass="15972">MALAQTLGLGDKEITAMLPKTVPANNALFVGLRYFGEPAEQCRKDLKIPYISCEVANKSSQEILDWIKQTGKSKILIHFDLDVLEPTQLKIAVGFDPDGLRIEAVTRIISDVAKNYDLVGLTVAEPMPREVIKLRALLHSLPIF</sequence>
<organism evidence="4 5">
    <name type="scientific">Trichomonas vaginalis (strain ATCC PRA-98 / G3)</name>
    <dbReference type="NCBI Taxonomy" id="412133"/>
    <lineage>
        <taxon>Eukaryota</taxon>
        <taxon>Metamonada</taxon>
        <taxon>Parabasalia</taxon>
        <taxon>Trichomonadida</taxon>
        <taxon>Trichomonadidae</taxon>
        <taxon>Trichomonas</taxon>
    </lineage>
</organism>
<dbReference type="CDD" id="cd09999">
    <property type="entry name" value="Arginase-like_1"/>
    <property type="match status" value="1"/>
</dbReference>
<dbReference type="VEuPathDB" id="TrichDB:TVAGG3_0860810"/>
<dbReference type="Proteomes" id="UP000001542">
    <property type="component" value="Unassembled WGS sequence"/>
</dbReference>
<dbReference type="GO" id="GO:0005737">
    <property type="term" value="C:cytoplasm"/>
    <property type="evidence" value="ECO:0000318"/>
    <property type="project" value="GO_Central"/>
</dbReference>
<dbReference type="InParanoid" id="A2ECZ3"/>
<dbReference type="VEuPathDB" id="TrichDB:TVAG_025140"/>
<evidence type="ECO:0000313" key="4">
    <source>
        <dbReference type="EMBL" id="EAY09444.1"/>
    </source>
</evidence>
<keyword evidence="2" id="KW-0378">Hydrolase</keyword>
<dbReference type="KEGG" id="tva:4767403"/>
<dbReference type="PANTHER" id="PTHR43782">
    <property type="entry name" value="ARGINASE"/>
    <property type="match status" value="1"/>
</dbReference>
<dbReference type="STRING" id="5722.A2ECZ3"/>
<dbReference type="SUPFAM" id="SSF52768">
    <property type="entry name" value="Arginase/deacetylase"/>
    <property type="match status" value="1"/>
</dbReference>
<gene>
    <name evidence="4" type="ORF">TVAG_126050</name>
</gene>